<dbReference type="InterPro" id="IPR013096">
    <property type="entry name" value="Cupin_2"/>
</dbReference>
<reference evidence="4 5" key="1">
    <citation type="submission" date="2019-11" db="EMBL/GenBank/DDBJ databases">
        <authorList>
            <person name="Jiang L.-Q."/>
        </authorList>
    </citation>
    <scope>NUCLEOTIDE SEQUENCE [LARGE SCALE GENOMIC DNA]</scope>
    <source>
        <strain evidence="4 5">YIM 132087</strain>
    </source>
</reference>
<dbReference type="EMBL" id="WLYK01000001">
    <property type="protein sequence ID" value="MTD12538.1"/>
    <property type="molecule type" value="Genomic_DNA"/>
</dbReference>
<dbReference type="PROSITE" id="PS50943">
    <property type="entry name" value="HTH_CROC1"/>
    <property type="match status" value="1"/>
</dbReference>
<keyword evidence="1" id="KW-0238">DNA-binding</keyword>
<evidence type="ECO:0000256" key="2">
    <source>
        <dbReference type="SAM" id="MobiDB-lite"/>
    </source>
</evidence>
<dbReference type="CDD" id="cd02209">
    <property type="entry name" value="cupin_XRE_C"/>
    <property type="match status" value="1"/>
</dbReference>
<dbReference type="GO" id="GO:0003700">
    <property type="term" value="F:DNA-binding transcription factor activity"/>
    <property type="evidence" value="ECO:0007669"/>
    <property type="project" value="TreeGrafter"/>
</dbReference>
<dbReference type="PANTHER" id="PTHR46797:SF1">
    <property type="entry name" value="METHYLPHOSPHONATE SYNTHASE"/>
    <property type="match status" value="1"/>
</dbReference>
<dbReference type="AlphaFoldDB" id="A0A7K1FEL4"/>
<evidence type="ECO:0000313" key="4">
    <source>
        <dbReference type="EMBL" id="MTD12538.1"/>
    </source>
</evidence>
<protein>
    <submittedName>
        <fullName evidence="4">Cupin domain-containing protein</fullName>
    </submittedName>
</protein>
<evidence type="ECO:0000313" key="5">
    <source>
        <dbReference type="Proteomes" id="UP000460221"/>
    </source>
</evidence>
<dbReference type="Proteomes" id="UP000460221">
    <property type="component" value="Unassembled WGS sequence"/>
</dbReference>
<evidence type="ECO:0000256" key="1">
    <source>
        <dbReference type="ARBA" id="ARBA00023125"/>
    </source>
</evidence>
<dbReference type="Gene3D" id="2.60.120.10">
    <property type="entry name" value="Jelly Rolls"/>
    <property type="match status" value="1"/>
</dbReference>
<dbReference type="CDD" id="cd00093">
    <property type="entry name" value="HTH_XRE"/>
    <property type="match status" value="1"/>
</dbReference>
<name>A0A7K1FEL4_9ACTN</name>
<dbReference type="RefSeq" id="WP_154766585.1">
    <property type="nucleotide sequence ID" value="NZ_WLYK01000001.1"/>
</dbReference>
<dbReference type="InterPro" id="IPR050807">
    <property type="entry name" value="TransReg_Diox_bact_type"/>
</dbReference>
<dbReference type="SUPFAM" id="SSF47413">
    <property type="entry name" value="lambda repressor-like DNA-binding domains"/>
    <property type="match status" value="1"/>
</dbReference>
<feature type="region of interest" description="Disordered" evidence="2">
    <location>
        <begin position="1"/>
        <end position="28"/>
    </location>
</feature>
<dbReference type="PANTHER" id="PTHR46797">
    <property type="entry name" value="HTH-TYPE TRANSCRIPTIONAL REGULATOR"/>
    <property type="match status" value="1"/>
</dbReference>
<dbReference type="InterPro" id="IPR001387">
    <property type="entry name" value="Cro/C1-type_HTH"/>
</dbReference>
<dbReference type="SUPFAM" id="SSF51182">
    <property type="entry name" value="RmlC-like cupins"/>
    <property type="match status" value="1"/>
</dbReference>
<feature type="compositionally biased region" description="Polar residues" evidence="2">
    <location>
        <begin position="1"/>
        <end position="10"/>
    </location>
</feature>
<evidence type="ECO:0000259" key="3">
    <source>
        <dbReference type="PROSITE" id="PS50943"/>
    </source>
</evidence>
<feature type="domain" description="HTH cro/C1-type" evidence="3">
    <location>
        <begin position="33"/>
        <end position="87"/>
    </location>
</feature>
<dbReference type="SMART" id="SM00530">
    <property type="entry name" value="HTH_XRE"/>
    <property type="match status" value="1"/>
</dbReference>
<gene>
    <name evidence="4" type="ORF">GIS00_01085</name>
</gene>
<dbReference type="GO" id="GO:0003677">
    <property type="term" value="F:DNA binding"/>
    <property type="evidence" value="ECO:0007669"/>
    <property type="project" value="UniProtKB-KW"/>
</dbReference>
<proteinExistence type="predicted"/>
<dbReference type="InterPro" id="IPR010982">
    <property type="entry name" value="Lambda_DNA-bd_dom_sf"/>
</dbReference>
<comment type="caution">
    <text evidence="4">The sequence shown here is derived from an EMBL/GenBank/DDBJ whole genome shotgun (WGS) entry which is preliminary data.</text>
</comment>
<dbReference type="GO" id="GO:0005829">
    <property type="term" value="C:cytosol"/>
    <property type="evidence" value="ECO:0007669"/>
    <property type="project" value="TreeGrafter"/>
</dbReference>
<dbReference type="InterPro" id="IPR014710">
    <property type="entry name" value="RmlC-like_jellyroll"/>
</dbReference>
<organism evidence="4 5">
    <name type="scientific">Nakamurella alba</name>
    <dbReference type="NCBI Taxonomy" id="2665158"/>
    <lineage>
        <taxon>Bacteria</taxon>
        <taxon>Bacillati</taxon>
        <taxon>Actinomycetota</taxon>
        <taxon>Actinomycetes</taxon>
        <taxon>Nakamurellales</taxon>
        <taxon>Nakamurellaceae</taxon>
        <taxon>Nakamurella</taxon>
    </lineage>
</organism>
<dbReference type="Pfam" id="PF01381">
    <property type="entry name" value="HTH_3"/>
    <property type="match status" value="1"/>
</dbReference>
<keyword evidence="5" id="KW-1185">Reference proteome</keyword>
<sequence>MNPYPSSDGSGQDEYDRAQASTPHVTTRIGRTIRRIRTERGLTLQDVSVGANVSASFVGALERGETDIAIGRLERIAAYLKEDLRSILGYSRDEVRFNYVPAEDWVRKDVGPGIDYLECLVPGTSQRLTRLTLEPDARHSGPEVDDGMVTVYVVEGDVQVAVDDRLFTLHVGDSGAFAAGNAHVFVNRSDAPATTLINTVVAVRADS</sequence>
<dbReference type="InterPro" id="IPR011051">
    <property type="entry name" value="RmlC_Cupin_sf"/>
</dbReference>
<dbReference type="Gene3D" id="1.10.260.40">
    <property type="entry name" value="lambda repressor-like DNA-binding domains"/>
    <property type="match status" value="1"/>
</dbReference>
<dbReference type="Pfam" id="PF07883">
    <property type="entry name" value="Cupin_2"/>
    <property type="match status" value="1"/>
</dbReference>
<accession>A0A7K1FEL4</accession>